<proteinExistence type="predicted"/>
<name>A0ACB9HBH4_CICIN</name>
<evidence type="ECO:0000313" key="1">
    <source>
        <dbReference type="EMBL" id="KAI3792678.1"/>
    </source>
</evidence>
<dbReference type="Proteomes" id="UP001055811">
    <property type="component" value="Linkage Group LG01"/>
</dbReference>
<reference evidence="1 2" key="2">
    <citation type="journal article" date="2022" name="Mol. Ecol. Resour.">
        <title>The genomes of chicory, endive, great burdock and yacon provide insights into Asteraceae paleo-polyploidization history and plant inulin production.</title>
        <authorList>
            <person name="Fan W."/>
            <person name="Wang S."/>
            <person name="Wang H."/>
            <person name="Wang A."/>
            <person name="Jiang F."/>
            <person name="Liu H."/>
            <person name="Zhao H."/>
            <person name="Xu D."/>
            <person name="Zhang Y."/>
        </authorList>
    </citation>
    <scope>NUCLEOTIDE SEQUENCE [LARGE SCALE GENOMIC DNA]</scope>
    <source>
        <strain evidence="2">cv. Punajuju</strain>
        <tissue evidence="1">Leaves</tissue>
    </source>
</reference>
<accession>A0ACB9HBH4</accession>
<dbReference type="EMBL" id="CM042009">
    <property type="protein sequence ID" value="KAI3792678.1"/>
    <property type="molecule type" value="Genomic_DNA"/>
</dbReference>
<organism evidence="1 2">
    <name type="scientific">Cichorium intybus</name>
    <name type="common">Chicory</name>
    <dbReference type="NCBI Taxonomy" id="13427"/>
    <lineage>
        <taxon>Eukaryota</taxon>
        <taxon>Viridiplantae</taxon>
        <taxon>Streptophyta</taxon>
        <taxon>Embryophyta</taxon>
        <taxon>Tracheophyta</taxon>
        <taxon>Spermatophyta</taxon>
        <taxon>Magnoliopsida</taxon>
        <taxon>eudicotyledons</taxon>
        <taxon>Gunneridae</taxon>
        <taxon>Pentapetalae</taxon>
        <taxon>asterids</taxon>
        <taxon>campanulids</taxon>
        <taxon>Asterales</taxon>
        <taxon>Asteraceae</taxon>
        <taxon>Cichorioideae</taxon>
        <taxon>Cichorieae</taxon>
        <taxon>Cichoriinae</taxon>
        <taxon>Cichorium</taxon>
    </lineage>
</organism>
<sequence length="170" mass="19310">MQRSEMALCEVWFVRSRCSGGGGDDTVRGRDEVGDGSNIRLGLKEAVALNLFPLMAKSKKLNEMMVEQEMNRTVDAIELKESEEDEIQEEKMAETEIEEYCHVTLPDFPGGSETFETTAKFCYAVKIELSAFNVAPLRCAGEVLEMTEEYCEDILFPKLRDFSRKRCLEV</sequence>
<reference evidence="2" key="1">
    <citation type="journal article" date="2022" name="Mol. Ecol. Resour.">
        <title>The genomes of chicory, endive, great burdock and yacon provide insights into Asteraceae palaeo-polyploidization history and plant inulin production.</title>
        <authorList>
            <person name="Fan W."/>
            <person name="Wang S."/>
            <person name="Wang H."/>
            <person name="Wang A."/>
            <person name="Jiang F."/>
            <person name="Liu H."/>
            <person name="Zhao H."/>
            <person name="Xu D."/>
            <person name="Zhang Y."/>
        </authorList>
    </citation>
    <scope>NUCLEOTIDE SEQUENCE [LARGE SCALE GENOMIC DNA]</scope>
    <source>
        <strain evidence="2">cv. Punajuju</strain>
    </source>
</reference>
<keyword evidence="2" id="KW-1185">Reference proteome</keyword>
<protein>
    <submittedName>
        <fullName evidence="1">Uncharacterized protein</fullName>
    </submittedName>
</protein>
<gene>
    <name evidence="1" type="ORF">L2E82_06566</name>
</gene>
<evidence type="ECO:0000313" key="2">
    <source>
        <dbReference type="Proteomes" id="UP001055811"/>
    </source>
</evidence>
<comment type="caution">
    <text evidence="1">The sequence shown here is derived from an EMBL/GenBank/DDBJ whole genome shotgun (WGS) entry which is preliminary data.</text>
</comment>